<evidence type="ECO:0000256" key="3">
    <source>
        <dbReference type="PROSITE-ProRule" id="PRU00339"/>
    </source>
</evidence>
<dbReference type="Gene3D" id="1.25.40.10">
    <property type="entry name" value="Tetratricopeptide repeat domain"/>
    <property type="match status" value="2"/>
</dbReference>
<dbReference type="Pfam" id="PF13181">
    <property type="entry name" value="TPR_8"/>
    <property type="match status" value="1"/>
</dbReference>
<dbReference type="Proteomes" id="UP000177025">
    <property type="component" value="Unassembled WGS sequence"/>
</dbReference>
<reference evidence="4 5" key="1">
    <citation type="journal article" date="2016" name="Nat. Commun.">
        <title>Thousands of microbial genomes shed light on interconnected biogeochemical processes in an aquifer system.</title>
        <authorList>
            <person name="Anantharaman K."/>
            <person name="Brown C.T."/>
            <person name="Hug L.A."/>
            <person name="Sharon I."/>
            <person name="Castelle C.J."/>
            <person name="Probst A.J."/>
            <person name="Thomas B.C."/>
            <person name="Singh A."/>
            <person name="Wilkins M.J."/>
            <person name="Karaoz U."/>
            <person name="Brodie E.L."/>
            <person name="Williams K.H."/>
            <person name="Hubbard S.S."/>
            <person name="Banfield J.F."/>
        </authorList>
    </citation>
    <scope>NUCLEOTIDE SEQUENCE [LARGE SCALE GENOMIC DNA]</scope>
</reference>
<dbReference type="AlphaFoldDB" id="A0A1F4UEG1"/>
<dbReference type="PROSITE" id="PS50293">
    <property type="entry name" value="TPR_REGION"/>
    <property type="match status" value="1"/>
</dbReference>
<dbReference type="InterPro" id="IPR050498">
    <property type="entry name" value="Ycf3"/>
</dbReference>
<dbReference type="SUPFAM" id="SSF48452">
    <property type="entry name" value="TPR-like"/>
    <property type="match status" value="1"/>
</dbReference>
<dbReference type="InterPro" id="IPR019734">
    <property type="entry name" value="TPR_rpt"/>
</dbReference>
<evidence type="ECO:0000313" key="5">
    <source>
        <dbReference type="Proteomes" id="UP000177025"/>
    </source>
</evidence>
<organism evidence="4 5">
    <name type="scientific">candidate division WOR-3 bacterium RBG_13_43_14</name>
    <dbReference type="NCBI Taxonomy" id="1802590"/>
    <lineage>
        <taxon>Bacteria</taxon>
        <taxon>Bacteria division WOR-3</taxon>
    </lineage>
</organism>
<dbReference type="SMART" id="SM00028">
    <property type="entry name" value="TPR"/>
    <property type="match status" value="9"/>
</dbReference>
<protein>
    <recommendedName>
        <fullName evidence="6">Tetratricopeptide repeat protein</fullName>
    </recommendedName>
</protein>
<dbReference type="InterPro" id="IPR011990">
    <property type="entry name" value="TPR-like_helical_dom_sf"/>
</dbReference>
<comment type="caution">
    <text evidence="4">The sequence shown here is derived from an EMBL/GenBank/DDBJ whole genome shotgun (WGS) entry which is preliminary data.</text>
</comment>
<dbReference type="PROSITE" id="PS51257">
    <property type="entry name" value="PROKAR_LIPOPROTEIN"/>
    <property type="match status" value="1"/>
</dbReference>
<dbReference type="Pfam" id="PF12895">
    <property type="entry name" value="ANAPC3"/>
    <property type="match status" value="1"/>
</dbReference>
<feature type="repeat" description="TPR" evidence="3">
    <location>
        <begin position="303"/>
        <end position="336"/>
    </location>
</feature>
<proteinExistence type="predicted"/>
<dbReference type="PANTHER" id="PTHR44858">
    <property type="entry name" value="TETRATRICOPEPTIDE REPEAT PROTEIN 6"/>
    <property type="match status" value="1"/>
</dbReference>
<evidence type="ECO:0000313" key="4">
    <source>
        <dbReference type="EMBL" id="OGC43316.1"/>
    </source>
</evidence>
<keyword evidence="1" id="KW-0677">Repeat</keyword>
<evidence type="ECO:0000256" key="2">
    <source>
        <dbReference type="ARBA" id="ARBA00022803"/>
    </source>
</evidence>
<dbReference type="PANTHER" id="PTHR44858:SF1">
    <property type="entry name" value="UDP-N-ACETYLGLUCOSAMINE--PEPTIDE N-ACETYLGLUCOSAMINYLTRANSFERASE SPINDLY-RELATED"/>
    <property type="match status" value="1"/>
</dbReference>
<evidence type="ECO:0008006" key="6">
    <source>
        <dbReference type="Google" id="ProtNLM"/>
    </source>
</evidence>
<gene>
    <name evidence="4" type="ORF">A2Y85_05225</name>
</gene>
<dbReference type="PROSITE" id="PS50005">
    <property type="entry name" value="TPR"/>
    <property type="match status" value="3"/>
</dbReference>
<feature type="repeat" description="TPR" evidence="3">
    <location>
        <begin position="269"/>
        <end position="302"/>
    </location>
</feature>
<keyword evidence="2 3" id="KW-0802">TPR repeat</keyword>
<dbReference type="EMBL" id="MEUM01000027">
    <property type="protein sequence ID" value="OGC43316.1"/>
    <property type="molecule type" value="Genomic_DNA"/>
</dbReference>
<dbReference type="Pfam" id="PF13431">
    <property type="entry name" value="TPR_17"/>
    <property type="match status" value="1"/>
</dbReference>
<sequence>MKKLAFLLGLIIFFIGCPPVYKNAARIYISRMEWENAKQQILLGIKETPTDFEYYCLLFKVEVATGQMDSAFKSFQTAVKTDSIATFDWILVKEKDNRSSYGQAFLNIARLMHSKQKSADALKYLDYAKTINPDDYEVFLIEGQIYTEMKDPDRANQAFTKVLKIDPENPEAYFLVGIIAFDKKQYDSSVVKFTESIKYFDVKWKKTAKTVFQNLPDIDMSLLYQIADLYNAKKDTMLAELIKVKLGYDQPSAQKRNIEKLMIVTNGISRTHYYLGMSYYYLKNDSMALKNLLKSIEYVPKDLDALFFTGELKIKGSKYQEAISYFDRITKLNKDDLYSWFYLAVCYTQLKEYQKAINIYEGEILTRDPKNIEALTNLAYCYREIGNNKKAYEYLIKAEQLQKEK</sequence>
<name>A0A1F4UEG1_UNCW3</name>
<evidence type="ECO:0000256" key="1">
    <source>
        <dbReference type="ARBA" id="ARBA00022737"/>
    </source>
</evidence>
<feature type="repeat" description="TPR" evidence="3">
    <location>
        <begin position="136"/>
        <end position="169"/>
    </location>
</feature>
<accession>A0A1F4UEG1</accession>